<reference evidence="9" key="1">
    <citation type="submission" date="2021-02" db="EMBL/GenBank/DDBJ databases">
        <authorList>
            <person name="Nowell W R."/>
        </authorList>
    </citation>
    <scope>NUCLEOTIDE SEQUENCE</scope>
</reference>
<dbReference type="EMBL" id="CAJNRE010015262">
    <property type="protein sequence ID" value="CAF2135444.1"/>
    <property type="molecule type" value="Genomic_DNA"/>
</dbReference>
<dbReference type="EMBL" id="CAJNRG010001929">
    <property type="protein sequence ID" value="CAF2041233.1"/>
    <property type="molecule type" value="Genomic_DNA"/>
</dbReference>
<evidence type="ECO:0000256" key="4">
    <source>
        <dbReference type="PROSITE-ProRule" id="PRU00108"/>
    </source>
</evidence>
<evidence type="ECO:0000313" key="7">
    <source>
        <dbReference type="EMBL" id="CAF1340482.1"/>
    </source>
</evidence>
<accession>A0A816ULA6</accession>
<dbReference type="Proteomes" id="UP000663887">
    <property type="component" value="Unassembled WGS sequence"/>
</dbReference>
<dbReference type="AlphaFoldDB" id="A0A816ULA6"/>
<evidence type="ECO:0000313" key="11">
    <source>
        <dbReference type="Proteomes" id="UP000663856"/>
    </source>
</evidence>
<dbReference type="Pfam" id="PF00046">
    <property type="entry name" value="Homeodomain"/>
    <property type="match status" value="1"/>
</dbReference>
<comment type="subcellular location">
    <subcellularLocation>
        <location evidence="4 5">Nucleus</location>
    </subcellularLocation>
</comment>
<dbReference type="OrthoDB" id="10033240at2759"/>
<dbReference type="Proteomes" id="UP000663856">
    <property type="component" value="Unassembled WGS sequence"/>
</dbReference>
<name>A0A816ULA6_9BILA</name>
<gene>
    <name evidence="7" type="ORF">KQP761_LOCUS6711</name>
    <name evidence="10" type="ORF">MBJ925_LOCUS28479</name>
    <name evidence="9" type="ORF">WKI299_LOCUS22733</name>
    <name evidence="8" type="ORF">XDN619_LOCUS6726</name>
</gene>
<evidence type="ECO:0000256" key="3">
    <source>
        <dbReference type="ARBA" id="ARBA00023242"/>
    </source>
</evidence>
<comment type="caution">
    <text evidence="9">The sequence shown here is derived from an EMBL/GenBank/DDBJ whole genome shotgun (WGS) entry which is preliminary data.</text>
</comment>
<proteinExistence type="predicted"/>
<keyword evidence="3 4" id="KW-0539">Nucleus</keyword>
<dbReference type="Gene3D" id="1.10.10.60">
    <property type="entry name" value="Homeodomain-like"/>
    <property type="match status" value="1"/>
</dbReference>
<organism evidence="9 11">
    <name type="scientific">Rotaria magnacalcarata</name>
    <dbReference type="NCBI Taxonomy" id="392030"/>
    <lineage>
        <taxon>Eukaryota</taxon>
        <taxon>Metazoa</taxon>
        <taxon>Spiralia</taxon>
        <taxon>Gnathifera</taxon>
        <taxon>Rotifera</taxon>
        <taxon>Eurotatoria</taxon>
        <taxon>Bdelloidea</taxon>
        <taxon>Philodinida</taxon>
        <taxon>Philodinidae</taxon>
        <taxon>Rotaria</taxon>
    </lineage>
</organism>
<protein>
    <recommendedName>
        <fullName evidence="6">Homeobox domain-containing protein</fullName>
    </recommendedName>
</protein>
<dbReference type="InterPro" id="IPR017970">
    <property type="entry name" value="Homeobox_CS"/>
</dbReference>
<dbReference type="EMBL" id="CAJNOW010002086">
    <property type="protein sequence ID" value="CAF1340482.1"/>
    <property type="molecule type" value="Genomic_DNA"/>
</dbReference>
<feature type="domain" description="Homeobox" evidence="6">
    <location>
        <begin position="71"/>
        <end position="131"/>
    </location>
</feature>
<dbReference type="Proteomes" id="UP000663834">
    <property type="component" value="Unassembled WGS sequence"/>
</dbReference>
<dbReference type="SMART" id="SM00389">
    <property type="entry name" value="HOX"/>
    <property type="match status" value="1"/>
</dbReference>
<dbReference type="InterPro" id="IPR001356">
    <property type="entry name" value="HD"/>
</dbReference>
<dbReference type="PROSITE" id="PS50071">
    <property type="entry name" value="HOMEOBOX_2"/>
    <property type="match status" value="1"/>
</dbReference>
<keyword evidence="1 4" id="KW-0238">DNA-binding</keyword>
<dbReference type="GO" id="GO:0000981">
    <property type="term" value="F:DNA-binding transcription factor activity, RNA polymerase II-specific"/>
    <property type="evidence" value="ECO:0007669"/>
    <property type="project" value="InterPro"/>
</dbReference>
<keyword evidence="2 4" id="KW-0371">Homeobox</keyword>
<dbReference type="PROSITE" id="PS00027">
    <property type="entry name" value="HOMEOBOX_1"/>
    <property type="match status" value="1"/>
</dbReference>
<evidence type="ECO:0000313" key="8">
    <source>
        <dbReference type="EMBL" id="CAF2041233.1"/>
    </source>
</evidence>
<dbReference type="CDD" id="cd00086">
    <property type="entry name" value="homeodomain"/>
    <property type="match status" value="1"/>
</dbReference>
<dbReference type="GO" id="GO:0003677">
    <property type="term" value="F:DNA binding"/>
    <property type="evidence" value="ECO:0007669"/>
    <property type="project" value="UniProtKB-UniRule"/>
</dbReference>
<evidence type="ECO:0000256" key="5">
    <source>
        <dbReference type="RuleBase" id="RU000682"/>
    </source>
</evidence>
<dbReference type="Proteomes" id="UP000663824">
    <property type="component" value="Unassembled WGS sequence"/>
</dbReference>
<evidence type="ECO:0000313" key="10">
    <source>
        <dbReference type="EMBL" id="CAF2135444.1"/>
    </source>
</evidence>
<dbReference type="EMBL" id="CAJNRF010009748">
    <property type="protein sequence ID" value="CAF2113364.1"/>
    <property type="molecule type" value="Genomic_DNA"/>
</dbReference>
<evidence type="ECO:0000259" key="6">
    <source>
        <dbReference type="PROSITE" id="PS50071"/>
    </source>
</evidence>
<dbReference type="GO" id="GO:0005634">
    <property type="term" value="C:nucleus"/>
    <property type="evidence" value="ECO:0007669"/>
    <property type="project" value="UniProtKB-SubCell"/>
</dbReference>
<evidence type="ECO:0000256" key="2">
    <source>
        <dbReference type="ARBA" id="ARBA00023155"/>
    </source>
</evidence>
<evidence type="ECO:0000256" key="1">
    <source>
        <dbReference type="ARBA" id="ARBA00023125"/>
    </source>
</evidence>
<dbReference type="SUPFAM" id="SSF46689">
    <property type="entry name" value="Homeodomain-like"/>
    <property type="match status" value="1"/>
</dbReference>
<dbReference type="InterPro" id="IPR009057">
    <property type="entry name" value="Homeodomain-like_sf"/>
</dbReference>
<evidence type="ECO:0000313" key="9">
    <source>
        <dbReference type="EMBL" id="CAF2113364.1"/>
    </source>
</evidence>
<sequence>MSYYQDFSYCYSSSDESFSYVSDPCYCPVHYAPPVSTCAIHQPYAYYTNNGNINVQPVVSNYSNVNFSSLQVRPEKTRRFSSEQIRILEEHFYKVDKYLSKVTIDELSTRTQLKPAQIRVWFSNKRTRERQ</sequence>